<dbReference type="EMBL" id="CM045770">
    <property type="protein sequence ID" value="KAI7991002.1"/>
    <property type="molecule type" value="Genomic_DNA"/>
</dbReference>
<organism evidence="1 2">
    <name type="scientific">Camellia lanceoleosa</name>
    <dbReference type="NCBI Taxonomy" id="1840588"/>
    <lineage>
        <taxon>Eukaryota</taxon>
        <taxon>Viridiplantae</taxon>
        <taxon>Streptophyta</taxon>
        <taxon>Embryophyta</taxon>
        <taxon>Tracheophyta</taxon>
        <taxon>Spermatophyta</taxon>
        <taxon>Magnoliopsida</taxon>
        <taxon>eudicotyledons</taxon>
        <taxon>Gunneridae</taxon>
        <taxon>Pentapetalae</taxon>
        <taxon>asterids</taxon>
        <taxon>Ericales</taxon>
        <taxon>Theaceae</taxon>
        <taxon>Camellia</taxon>
    </lineage>
</organism>
<dbReference type="Proteomes" id="UP001060215">
    <property type="component" value="Chromosome 13"/>
</dbReference>
<name>A0ACC0FQF6_9ERIC</name>
<gene>
    <name evidence="1" type="ORF">LOK49_LG12G02775</name>
</gene>
<comment type="caution">
    <text evidence="1">The sequence shown here is derived from an EMBL/GenBank/DDBJ whole genome shotgun (WGS) entry which is preliminary data.</text>
</comment>
<proteinExistence type="predicted"/>
<accession>A0ACC0FQF6</accession>
<protein>
    <submittedName>
        <fullName evidence="1">Receptor-like protein kinase THESEUS 1</fullName>
    </submittedName>
</protein>
<keyword evidence="2" id="KW-1185">Reference proteome</keyword>
<evidence type="ECO:0000313" key="1">
    <source>
        <dbReference type="EMBL" id="KAI7991002.1"/>
    </source>
</evidence>
<reference evidence="1 2" key="1">
    <citation type="journal article" date="2022" name="Plant J.">
        <title>Chromosome-level genome of Camellia lanceoleosa provides a valuable resource for understanding genome evolution and self-incompatibility.</title>
        <authorList>
            <person name="Gong W."/>
            <person name="Xiao S."/>
            <person name="Wang L."/>
            <person name="Liao Z."/>
            <person name="Chang Y."/>
            <person name="Mo W."/>
            <person name="Hu G."/>
            <person name="Li W."/>
            <person name="Zhao G."/>
            <person name="Zhu H."/>
            <person name="Hu X."/>
            <person name="Ji K."/>
            <person name="Xiang X."/>
            <person name="Song Q."/>
            <person name="Yuan D."/>
            <person name="Jin S."/>
            <person name="Zhang L."/>
        </authorList>
    </citation>
    <scope>NUCLEOTIDE SEQUENCE [LARGE SCALE GENOMIC DNA]</scope>
    <source>
        <strain evidence="1">SQ_2022a</strain>
    </source>
</reference>
<sequence>MRARTVPTPPSAPPPSQTSEPTGSATPDCSVIADQAQWGQCWTLVTMHKVYLPWRGSHFTIIEDGSNALFMISRQRVWLLRRSGDDELVLQVLQRLPDHRPDVYSFGVVLLEVLSVKSVMNPIAEGEDVNLVEWVSSHLHNGTADQIVDTSKVEVLNNMDFHITTMGTGNNSDTTLGIEFSEIVMPLGH</sequence>
<evidence type="ECO:0000313" key="2">
    <source>
        <dbReference type="Proteomes" id="UP001060215"/>
    </source>
</evidence>